<keyword evidence="4" id="KW-1185">Reference proteome</keyword>
<feature type="domain" description="START" evidence="2">
    <location>
        <begin position="181"/>
        <end position="291"/>
    </location>
</feature>
<proteinExistence type="predicted"/>
<feature type="compositionally biased region" description="Low complexity" evidence="1">
    <location>
        <begin position="426"/>
        <end position="438"/>
    </location>
</feature>
<evidence type="ECO:0000256" key="1">
    <source>
        <dbReference type="SAM" id="MobiDB-lite"/>
    </source>
</evidence>
<feature type="compositionally biased region" description="Polar residues" evidence="1">
    <location>
        <begin position="527"/>
        <end position="542"/>
    </location>
</feature>
<feature type="region of interest" description="Disordered" evidence="1">
    <location>
        <begin position="1"/>
        <end position="23"/>
    </location>
</feature>
<dbReference type="InterPro" id="IPR002913">
    <property type="entry name" value="START_lipid-bd_dom"/>
</dbReference>
<dbReference type="GO" id="GO:0008289">
    <property type="term" value="F:lipid binding"/>
    <property type="evidence" value="ECO:0007669"/>
    <property type="project" value="InterPro"/>
</dbReference>
<dbReference type="SUPFAM" id="SSF55961">
    <property type="entry name" value="Bet v1-like"/>
    <property type="match status" value="1"/>
</dbReference>
<dbReference type="Gene3D" id="3.30.530.20">
    <property type="match status" value="1"/>
</dbReference>
<dbReference type="OMA" id="ITEAPTC"/>
<evidence type="ECO:0000259" key="2">
    <source>
        <dbReference type="Pfam" id="PF01852"/>
    </source>
</evidence>
<dbReference type="InterPro" id="IPR023393">
    <property type="entry name" value="START-like_dom_sf"/>
</dbReference>
<dbReference type="Pfam" id="PF01852">
    <property type="entry name" value="START"/>
    <property type="match status" value="1"/>
</dbReference>
<dbReference type="VEuPathDB" id="FungiDB:SPRG_07828"/>
<dbReference type="OrthoDB" id="70302at2759"/>
<organism evidence="3 4">
    <name type="scientific">Saprolegnia parasitica (strain CBS 223.65)</name>
    <dbReference type="NCBI Taxonomy" id="695850"/>
    <lineage>
        <taxon>Eukaryota</taxon>
        <taxon>Sar</taxon>
        <taxon>Stramenopiles</taxon>
        <taxon>Oomycota</taxon>
        <taxon>Saprolegniomycetes</taxon>
        <taxon>Saprolegniales</taxon>
        <taxon>Saprolegniaceae</taxon>
        <taxon>Saprolegnia</taxon>
    </lineage>
</organism>
<dbReference type="GeneID" id="24130078"/>
<sequence length="596" mass="65721">MVHPGVQPNASITEAPTCPGLRGNEDDHSRSCISLCHRMSSSSSDDLSYPLSSTFFGCAPLTPQRLSGFRDDGDAMIDAFASMVLTPDDRSMLWRDMGTHDGAQLYEGDILGLNLHKAGITPFRGVAKICGTTIDEVAQLYRFETRDDCIEFVELHQRDVLLDLMTLYTLHERTPESPFKQTYIQWAAASSPLPALIRARDFVFLEAQDEILLPSGRRAWVSCQQSITLDSVPCLADTTLQLARGHLHQSGLLVMETDRVGELDVIYHFAADLKGRMASWARKMLFKRRMLAISSLYDSIQKLRFSHQPLKTQHECHWEVPKAASYFKSCALCFATSRFKKLECCQSCTQAVCNKCSRVWQLQKAAVHGEGKARICSACATSYRSYALSRHYTIAGSPYYDSTASSSMGWTKNTPQAGSLAGAGWSRPTATSTPSSSSFVGNWPKPTTPMSTTSLVGKEPKRMASDSFLRADTSFVGLPKIPSMQATSSISLVDRTKPKRMASDSFLKTEAASFGGGHWEPDVVTRPASNSRSYSMSKGTPRNTDLTDLSYVNSVMERSEGLNRTLLGDAPLVQLVDEDDIMMFKDPPPLGLATVQ</sequence>
<evidence type="ECO:0000313" key="3">
    <source>
        <dbReference type="EMBL" id="KDO27117.1"/>
    </source>
</evidence>
<accession>A0A067CJZ4</accession>
<dbReference type="InterPro" id="IPR052727">
    <property type="entry name" value="Rab4/Rab5_effector"/>
</dbReference>
<feature type="region of interest" description="Disordered" evidence="1">
    <location>
        <begin position="419"/>
        <end position="459"/>
    </location>
</feature>
<dbReference type="EMBL" id="KK583219">
    <property type="protein sequence ID" value="KDO27117.1"/>
    <property type="molecule type" value="Genomic_DNA"/>
</dbReference>
<name>A0A067CJZ4_SAPPC</name>
<dbReference type="AlphaFoldDB" id="A0A067CJZ4"/>
<evidence type="ECO:0000313" key="4">
    <source>
        <dbReference type="Proteomes" id="UP000030745"/>
    </source>
</evidence>
<protein>
    <recommendedName>
        <fullName evidence="2">START domain-containing protein</fullName>
    </recommendedName>
</protein>
<dbReference type="PANTHER" id="PTHR13510">
    <property type="entry name" value="FYVE-FINGER-CONTAINING RAB5 EFFECTOR PROTEIN RABENOSYN-5-RELATED"/>
    <property type="match status" value="1"/>
</dbReference>
<dbReference type="KEGG" id="spar:SPRG_07828"/>
<dbReference type="Proteomes" id="UP000030745">
    <property type="component" value="Unassembled WGS sequence"/>
</dbReference>
<gene>
    <name evidence="3" type="ORF">SPRG_07828</name>
</gene>
<feature type="region of interest" description="Disordered" evidence="1">
    <location>
        <begin position="523"/>
        <end position="542"/>
    </location>
</feature>
<reference evidence="3 4" key="1">
    <citation type="journal article" date="2013" name="PLoS Genet.">
        <title>Distinctive expansion of potential virulence genes in the genome of the oomycete fish pathogen Saprolegnia parasitica.</title>
        <authorList>
            <person name="Jiang R.H."/>
            <person name="de Bruijn I."/>
            <person name="Haas B.J."/>
            <person name="Belmonte R."/>
            <person name="Lobach L."/>
            <person name="Christie J."/>
            <person name="van den Ackerveken G."/>
            <person name="Bottin A."/>
            <person name="Bulone V."/>
            <person name="Diaz-Moreno S.M."/>
            <person name="Dumas B."/>
            <person name="Fan L."/>
            <person name="Gaulin E."/>
            <person name="Govers F."/>
            <person name="Grenville-Briggs L.J."/>
            <person name="Horner N.R."/>
            <person name="Levin J.Z."/>
            <person name="Mammella M."/>
            <person name="Meijer H.J."/>
            <person name="Morris P."/>
            <person name="Nusbaum C."/>
            <person name="Oome S."/>
            <person name="Phillips A.J."/>
            <person name="van Rooyen D."/>
            <person name="Rzeszutek E."/>
            <person name="Saraiva M."/>
            <person name="Secombes C.J."/>
            <person name="Seidl M.F."/>
            <person name="Snel B."/>
            <person name="Stassen J.H."/>
            <person name="Sykes S."/>
            <person name="Tripathy S."/>
            <person name="van den Berg H."/>
            <person name="Vega-Arreguin J.C."/>
            <person name="Wawra S."/>
            <person name="Young S.K."/>
            <person name="Zeng Q."/>
            <person name="Dieguez-Uribeondo J."/>
            <person name="Russ C."/>
            <person name="Tyler B.M."/>
            <person name="van West P."/>
        </authorList>
    </citation>
    <scope>NUCLEOTIDE SEQUENCE [LARGE SCALE GENOMIC DNA]</scope>
    <source>
        <strain evidence="3 4">CBS 223.65</strain>
    </source>
</reference>
<dbReference type="RefSeq" id="XP_012202210.1">
    <property type="nucleotide sequence ID" value="XM_012346820.1"/>
</dbReference>
<dbReference type="PANTHER" id="PTHR13510:SF44">
    <property type="entry name" value="RABENOSYN-5"/>
    <property type="match status" value="1"/>
</dbReference>